<protein>
    <recommendedName>
        <fullName evidence="1">FAD-binding domain-containing protein</fullName>
    </recommendedName>
</protein>
<dbReference type="STRING" id="40754.THII_2133"/>
<dbReference type="EMBL" id="AP014633">
    <property type="protein sequence ID" value="BAP56430.1"/>
    <property type="molecule type" value="Genomic_DNA"/>
</dbReference>
<dbReference type="SUPFAM" id="SSF51905">
    <property type="entry name" value="FAD/NAD(P)-binding domain"/>
    <property type="match status" value="1"/>
</dbReference>
<dbReference type="GO" id="GO:0071949">
    <property type="term" value="F:FAD binding"/>
    <property type="evidence" value="ECO:0007669"/>
    <property type="project" value="InterPro"/>
</dbReference>
<dbReference type="InterPro" id="IPR002938">
    <property type="entry name" value="FAD-bd"/>
</dbReference>
<evidence type="ECO:0000313" key="3">
    <source>
        <dbReference type="Proteomes" id="UP000031623"/>
    </source>
</evidence>
<dbReference type="Pfam" id="PF01494">
    <property type="entry name" value="FAD_binding_3"/>
    <property type="match status" value="1"/>
</dbReference>
<dbReference type="Gene3D" id="3.50.50.60">
    <property type="entry name" value="FAD/NAD(P)-binding domain"/>
    <property type="match status" value="1"/>
</dbReference>
<dbReference type="Proteomes" id="UP000031623">
    <property type="component" value="Chromosome"/>
</dbReference>
<dbReference type="InterPro" id="IPR036188">
    <property type="entry name" value="FAD/NAD-bd_sf"/>
</dbReference>
<evidence type="ECO:0000259" key="1">
    <source>
        <dbReference type="Pfam" id="PF01494"/>
    </source>
</evidence>
<dbReference type="AlphaFoldDB" id="A0A090AMG3"/>
<keyword evidence="3" id="KW-1185">Reference proteome</keyword>
<name>A0A090AMG3_9GAMM</name>
<organism evidence="2 3">
    <name type="scientific">Thioploca ingrica</name>
    <dbReference type="NCBI Taxonomy" id="40754"/>
    <lineage>
        <taxon>Bacteria</taxon>
        <taxon>Pseudomonadati</taxon>
        <taxon>Pseudomonadota</taxon>
        <taxon>Gammaproteobacteria</taxon>
        <taxon>Thiotrichales</taxon>
        <taxon>Thiotrichaceae</taxon>
        <taxon>Thioploca</taxon>
    </lineage>
</organism>
<reference evidence="2 3" key="1">
    <citation type="journal article" date="2014" name="ISME J.">
        <title>Ecophysiology of Thioploca ingrica as revealed by the complete genome sequence supplemented with proteomic evidence.</title>
        <authorList>
            <person name="Kojima H."/>
            <person name="Ogura Y."/>
            <person name="Yamamoto N."/>
            <person name="Togashi T."/>
            <person name="Mori H."/>
            <person name="Watanabe T."/>
            <person name="Nemoto F."/>
            <person name="Kurokawa K."/>
            <person name="Hayashi T."/>
            <person name="Fukui M."/>
        </authorList>
    </citation>
    <scope>NUCLEOTIDE SEQUENCE [LARGE SCALE GENOMIC DNA]</scope>
</reference>
<dbReference type="OrthoDB" id="9790035at2"/>
<accession>A0A090AMG3</accession>
<dbReference type="PANTHER" id="PTHR43422">
    <property type="entry name" value="THIAMINE THIAZOLE SYNTHASE"/>
    <property type="match status" value="1"/>
</dbReference>
<dbReference type="KEGG" id="tig:THII_2133"/>
<evidence type="ECO:0000313" key="2">
    <source>
        <dbReference type="EMBL" id="BAP56430.1"/>
    </source>
</evidence>
<proteinExistence type="predicted"/>
<dbReference type="PANTHER" id="PTHR43422:SF3">
    <property type="entry name" value="THIAMINE THIAZOLE SYNTHASE"/>
    <property type="match status" value="1"/>
</dbReference>
<sequence length="453" mass="51358">MSINDKEKIQPWKNKTAIVIGGSLAGLLASWVLSKYFEQVTLIERDSLPPTPTARKGVPQGQHIHVLLSKGESIIEQFFPGILAELLEKGATCIDTTGDMRWFHFGGWKVQFPSGVTYHSQSRPLLEWTIRNRIVRQAHIRCLEAHSVTQLLTNADKTRITGVKIAHHQTETEDLQADLVVDASGRGSKTPQWLEALGYPKVAESAFKIEVGYASRLYRLPNQSQFPWKTLFVYPTPPKGKRGGVIAPIENDLWIVTLVGWLRDYPPTDESGFLEFVHSLEVPDLSAVLKQAQAQTPIFTHKLPSNLRRHYERMSLPEGLIILGDALCSFNPVYGQGIATSAWSALTLDNCLRKHHRRSPQGDITGLSRSFQKQVAKVIDIPWLLATSEDFRYPEVTGAKPFWIRFLHWYIAKVHRLSHRDPLVSLRFLQVIHMLKHPLVLFKPDIIFRVLAK</sequence>
<gene>
    <name evidence="2" type="ORF">THII_2133</name>
</gene>
<dbReference type="HOGENOM" id="CLU_028028_2_0_6"/>
<feature type="domain" description="FAD-binding" evidence="1">
    <location>
        <begin position="17"/>
        <end position="352"/>
    </location>
</feature>